<dbReference type="OrthoDB" id="3979341at2"/>
<keyword evidence="2" id="KW-1185">Reference proteome</keyword>
<proteinExistence type="predicted"/>
<dbReference type="Proteomes" id="UP000176101">
    <property type="component" value="Unassembled WGS sequence"/>
</dbReference>
<dbReference type="EMBL" id="LJGU01000072">
    <property type="protein sequence ID" value="OEV06282.1"/>
    <property type="molecule type" value="Genomic_DNA"/>
</dbReference>
<reference evidence="1 2" key="1">
    <citation type="journal article" date="2016" name="Front. Microbiol.">
        <title>Comparative Genomics Analysis of Streptomyces Species Reveals Their Adaptation to the Marine Environment and Their Diversity at the Genomic Level.</title>
        <authorList>
            <person name="Tian X."/>
            <person name="Zhang Z."/>
            <person name="Yang T."/>
            <person name="Chen M."/>
            <person name="Li J."/>
            <person name="Chen F."/>
            <person name="Yang J."/>
            <person name="Li W."/>
            <person name="Zhang B."/>
            <person name="Zhang Z."/>
            <person name="Wu J."/>
            <person name="Zhang C."/>
            <person name="Long L."/>
            <person name="Xiao J."/>
        </authorList>
    </citation>
    <scope>NUCLEOTIDE SEQUENCE [LARGE SCALE GENOMIC DNA]</scope>
    <source>
        <strain evidence="1 2">SCSIO 02100</strain>
    </source>
</reference>
<organism evidence="1 2">
    <name type="scientific">Streptomyces oceani</name>
    <dbReference type="NCBI Taxonomy" id="1075402"/>
    <lineage>
        <taxon>Bacteria</taxon>
        <taxon>Bacillati</taxon>
        <taxon>Actinomycetota</taxon>
        <taxon>Actinomycetes</taxon>
        <taxon>Kitasatosporales</taxon>
        <taxon>Streptomycetaceae</taxon>
        <taxon>Streptomyces</taxon>
    </lineage>
</organism>
<dbReference type="AlphaFoldDB" id="A0A1E7KQQ7"/>
<evidence type="ECO:0000313" key="2">
    <source>
        <dbReference type="Proteomes" id="UP000176101"/>
    </source>
</evidence>
<sequence>MDTSQVPGALRLFHPLWDPVADEDVAHADEICGRGNFRTWAKITSHVYAACERRSEAMVDRALLAWACSRLGPTP</sequence>
<accession>A0A1E7KQQ7</accession>
<evidence type="ECO:0000313" key="1">
    <source>
        <dbReference type="EMBL" id="OEV06282.1"/>
    </source>
</evidence>
<comment type="caution">
    <text evidence="1">The sequence shown here is derived from an EMBL/GenBank/DDBJ whole genome shotgun (WGS) entry which is preliminary data.</text>
</comment>
<protein>
    <submittedName>
        <fullName evidence="1">Uncharacterized protein</fullName>
    </submittedName>
</protein>
<gene>
    <name evidence="1" type="ORF">AN216_00345</name>
</gene>
<name>A0A1E7KQQ7_9ACTN</name>